<keyword evidence="3" id="KW-0274">FAD</keyword>
<accession>A0ABT4QGW7</accession>
<dbReference type="InterPro" id="IPR036318">
    <property type="entry name" value="FAD-bd_PCMH-like_sf"/>
</dbReference>
<dbReference type="InterPro" id="IPR016166">
    <property type="entry name" value="FAD-bd_PCMH"/>
</dbReference>
<evidence type="ECO:0000259" key="5">
    <source>
        <dbReference type="PROSITE" id="PS51387"/>
    </source>
</evidence>
<comment type="cofactor">
    <cofactor evidence="1">
        <name>FAD</name>
        <dbReference type="ChEBI" id="CHEBI:57692"/>
    </cofactor>
</comment>
<reference evidence="6 7" key="1">
    <citation type="submission" date="2022-12" db="EMBL/GenBank/DDBJ databases">
        <title>Draft genome sequence of Paenibacillus sp. dW9.</title>
        <authorList>
            <person name="Choi E.-W."/>
            <person name="Kim D.-U."/>
        </authorList>
    </citation>
    <scope>NUCLEOTIDE SEQUENCE [LARGE SCALE GENOMIC DNA]</scope>
    <source>
        <strain evidence="7">dW9</strain>
    </source>
</reference>
<dbReference type="Pfam" id="PF01565">
    <property type="entry name" value="FAD_binding_4"/>
    <property type="match status" value="1"/>
</dbReference>
<gene>
    <name evidence="6" type="ORF">O9H85_27555</name>
</gene>
<keyword evidence="7" id="KW-1185">Reference proteome</keyword>
<sequence>MDGIKGKLSHGQIRSSLARITGENHLLPGDSQHCEYRINASLRALPTSERQVVDILRFADEHRLSVAPQGGGTKDAYGQSVKAVDLILSMKGMSGVLEHSAGDLMVTVLAGTTFRELQETLKPAGQFLPLDAAWDDQSTIGGIVNAGTSGPLRAGYGSVRDFLIASRIVYPNGEVIRTGAKVVKNVAGYDMNKLFIGSMGTLGLHTEFTFKIRPIPAGRSLLVIGNARVDTLRMLQNALLDSQLEPCVFEWLNPTAAQSLEVDTQGPVVLIGFADVWSSVDEQARQVGQLCRDLGAVILAELRGAEESEAVLSKIRSILPNANLVEDSQTIVSMKLVGKLTDVQAIYEAAETRAVQHGVSLRFSGGAYTGIARATVEGAGGEATNVHGRLTAWIRDMQSEMRQQGIRTVVDFAPGTIRRQIAIWDEATADQKIMRGIKRTIDPNETLNPGRIIGGL</sequence>
<dbReference type="Proteomes" id="UP001527882">
    <property type="component" value="Unassembled WGS sequence"/>
</dbReference>
<evidence type="ECO:0000256" key="4">
    <source>
        <dbReference type="ARBA" id="ARBA00023002"/>
    </source>
</evidence>
<dbReference type="SUPFAM" id="SSF55103">
    <property type="entry name" value="FAD-linked oxidases, C-terminal domain"/>
    <property type="match status" value="1"/>
</dbReference>
<protein>
    <submittedName>
        <fullName evidence="6">FAD-binding oxidoreductase</fullName>
    </submittedName>
</protein>
<organism evidence="6 7">
    <name type="scientific">Paenibacillus gyeongsangnamensis</name>
    <dbReference type="NCBI Taxonomy" id="3388067"/>
    <lineage>
        <taxon>Bacteria</taxon>
        <taxon>Bacillati</taxon>
        <taxon>Bacillota</taxon>
        <taxon>Bacilli</taxon>
        <taxon>Bacillales</taxon>
        <taxon>Paenibacillaceae</taxon>
        <taxon>Paenibacillus</taxon>
    </lineage>
</organism>
<evidence type="ECO:0000313" key="6">
    <source>
        <dbReference type="EMBL" id="MCZ8516092.1"/>
    </source>
</evidence>
<dbReference type="InterPro" id="IPR004113">
    <property type="entry name" value="FAD-bd_oxidored_4_C"/>
</dbReference>
<dbReference type="EMBL" id="JAQAGZ010000021">
    <property type="protein sequence ID" value="MCZ8516092.1"/>
    <property type="molecule type" value="Genomic_DNA"/>
</dbReference>
<dbReference type="InterPro" id="IPR016171">
    <property type="entry name" value="Vanillyl_alc_oxidase_C-sub2"/>
</dbReference>
<dbReference type="Gene3D" id="3.30.465.10">
    <property type="match status" value="1"/>
</dbReference>
<keyword evidence="2" id="KW-0285">Flavoprotein</keyword>
<dbReference type="PANTHER" id="PTHR11748">
    <property type="entry name" value="D-LACTATE DEHYDROGENASE"/>
    <property type="match status" value="1"/>
</dbReference>
<comment type="caution">
    <text evidence="6">The sequence shown here is derived from an EMBL/GenBank/DDBJ whole genome shotgun (WGS) entry which is preliminary data.</text>
</comment>
<evidence type="ECO:0000256" key="3">
    <source>
        <dbReference type="ARBA" id="ARBA00022827"/>
    </source>
</evidence>
<dbReference type="InterPro" id="IPR016164">
    <property type="entry name" value="FAD-linked_Oxase-like_C"/>
</dbReference>
<keyword evidence="4" id="KW-0560">Oxidoreductase</keyword>
<dbReference type="SUPFAM" id="SSF56176">
    <property type="entry name" value="FAD-binding/transporter-associated domain-like"/>
    <property type="match status" value="1"/>
</dbReference>
<proteinExistence type="predicted"/>
<feature type="domain" description="FAD-binding PCMH-type" evidence="5">
    <location>
        <begin position="36"/>
        <end position="215"/>
    </location>
</feature>
<evidence type="ECO:0000256" key="2">
    <source>
        <dbReference type="ARBA" id="ARBA00022630"/>
    </source>
</evidence>
<dbReference type="RefSeq" id="WP_269884624.1">
    <property type="nucleotide sequence ID" value="NZ_JAQAGZ010000021.1"/>
</dbReference>
<dbReference type="Gene3D" id="1.10.45.10">
    <property type="entry name" value="Vanillyl-alcohol Oxidase, Chain A, domain 4"/>
    <property type="match status" value="1"/>
</dbReference>
<dbReference type="InterPro" id="IPR006094">
    <property type="entry name" value="Oxid_FAD_bind_N"/>
</dbReference>
<dbReference type="Pfam" id="PF02913">
    <property type="entry name" value="FAD-oxidase_C"/>
    <property type="match status" value="1"/>
</dbReference>
<name>A0ABT4QGW7_9BACL</name>
<dbReference type="InterPro" id="IPR016169">
    <property type="entry name" value="FAD-bd_PCMH_sub2"/>
</dbReference>
<dbReference type="PROSITE" id="PS51387">
    <property type="entry name" value="FAD_PCMH"/>
    <property type="match status" value="1"/>
</dbReference>
<dbReference type="PANTHER" id="PTHR11748:SF103">
    <property type="entry name" value="GLYCOLATE OXIDASE SUBUNIT GLCE"/>
    <property type="match status" value="1"/>
</dbReference>
<evidence type="ECO:0000256" key="1">
    <source>
        <dbReference type="ARBA" id="ARBA00001974"/>
    </source>
</evidence>
<evidence type="ECO:0000313" key="7">
    <source>
        <dbReference type="Proteomes" id="UP001527882"/>
    </source>
</evidence>